<reference evidence="1 2" key="1">
    <citation type="submission" date="2021-01" db="EMBL/GenBank/DDBJ databases">
        <title>Whole genome shotgun sequence of Actinoplanes palleronii NBRC 14916.</title>
        <authorList>
            <person name="Komaki H."/>
            <person name="Tamura T."/>
        </authorList>
    </citation>
    <scope>NUCLEOTIDE SEQUENCE [LARGE SCALE GENOMIC DNA]</scope>
    <source>
        <strain evidence="1 2">NBRC 14916</strain>
    </source>
</reference>
<accession>A0ABQ4BJJ3</accession>
<evidence type="ECO:0000313" key="1">
    <source>
        <dbReference type="EMBL" id="GIE70782.1"/>
    </source>
</evidence>
<dbReference type="EMBL" id="BOMS01000110">
    <property type="protein sequence ID" value="GIE70782.1"/>
    <property type="molecule type" value="Genomic_DNA"/>
</dbReference>
<dbReference type="RefSeq" id="WP_203828780.1">
    <property type="nucleotide sequence ID" value="NZ_BAAATY010000018.1"/>
</dbReference>
<sequence>MARHTPVLEAPAPLTPPISRCRFPELIAQIIPLRFRQHAVLHPCFERATRQVTVGLHVGEPLCLWHSLVACHRLGGHLVREPVT</sequence>
<evidence type="ECO:0000313" key="2">
    <source>
        <dbReference type="Proteomes" id="UP000624709"/>
    </source>
</evidence>
<organism evidence="1 2">
    <name type="scientific">Actinoplanes palleronii</name>
    <dbReference type="NCBI Taxonomy" id="113570"/>
    <lineage>
        <taxon>Bacteria</taxon>
        <taxon>Bacillati</taxon>
        <taxon>Actinomycetota</taxon>
        <taxon>Actinomycetes</taxon>
        <taxon>Micromonosporales</taxon>
        <taxon>Micromonosporaceae</taxon>
        <taxon>Actinoplanes</taxon>
    </lineage>
</organism>
<keyword evidence="2" id="KW-1185">Reference proteome</keyword>
<proteinExistence type="predicted"/>
<gene>
    <name evidence="1" type="ORF">Apa02nite_068900</name>
</gene>
<comment type="caution">
    <text evidence="1">The sequence shown here is derived from an EMBL/GenBank/DDBJ whole genome shotgun (WGS) entry which is preliminary data.</text>
</comment>
<dbReference type="Proteomes" id="UP000624709">
    <property type="component" value="Unassembled WGS sequence"/>
</dbReference>
<protein>
    <submittedName>
        <fullName evidence="1">Uncharacterized protein</fullName>
    </submittedName>
</protein>
<name>A0ABQ4BJJ3_9ACTN</name>